<dbReference type="KEGG" id="csq:CSCA_5094"/>
<evidence type="ECO:0000313" key="2">
    <source>
        <dbReference type="Proteomes" id="UP000033115"/>
    </source>
</evidence>
<evidence type="ECO:0000313" key="1">
    <source>
        <dbReference type="EMBL" id="AKA72219.1"/>
    </source>
</evidence>
<gene>
    <name evidence="1" type="ORF">CSCA_5094</name>
</gene>
<protein>
    <submittedName>
        <fullName evidence="1">Uncharacterized protein</fullName>
    </submittedName>
</protein>
<dbReference type="EMBL" id="CP009933">
    <property type="protein sequence ID" value="AKA72219.1"/>
    <property type="molecule type" value="Genomic_DNA"/>
</dbReference>
<dbReference type="AlphaFoldDB" id="A0A0E3MAM0"/>
<accession>A0A0E3MAM0</accession>
<reference evidence="1 2" key="1">
    <citation type="journal article" date="2015" name="J. Biotechnol.">
        <title>Complete genome sequence of a malodorant-producing acetogen, Clostridium scatologenes ATCC 25775(T).</title>
        <authorList>
            <person name="Zhu Z."/>
            <person name="Guo T."/>
            <person name="Zheng H."/>
            <person name="Song T."/>
            <person name="Ouyang P."/>
            <person name="Xie J."/>
        </authorList>
    </citation>
    <scope>NUCLEOTIDE SEQUENCE [LARGE SCALE GENOMIC DNA]</scope>
    <source>
        <strain evidence="1 2">ATCC 25775</strain>
    </source>
</reference>
<dbReference type="HOGENOM" id="CLU_3342373_0_0_9"/>
<organism evidence="1 2">
    <name type="scientific">Clostridium scatologenes</name>
    <dbReference type="NCBI Taxonomy" id="1548"/>
    <lineage>
        <taxon>Bacteria</taxon>
        <taxon>Bacillati</taxon>
        <taxon>Bacillota</taxon>
        <taxon>Clostridia</taxon>
        <taxon>Eubacteriales</taxon>
        <taxon>Clostridiaceae</taxon>
        <taxon>Clostridium</taxon>
    </lineage>
</organism>
<dbReference type="Proteomes" id="UP000033115">
    <property type="component" value="Chromosome"/>
</dbReference>
<proteinExistence type="predicted"/>
<keyword evidence="2" id="KW-1185">Reference proteome</keyword>
<sequence length="37" mass="4431">MLDGYIYIEMYAGARATAYRKREELVQDIAQWCNFIK</sequence>
<name>A0A0E3MAM0_CLOSL</name>
<dbReference type="STRING" id="1548.CSCA_5094"/>